<evidence type="ECO:0000256" key="1">
    <source>
        <dbReference type="ARBA" id="ARBA00023015"/>
    </source>
</evidence>
<evidence type="ECO:0000256" key="3">
    <source>
        <dbReference type="ARBA" id="ARBA00023163"/>
    </source>
</evidence>
<dbReference type="GO" id="GO:0000976">
    <property type="term" value="F:transcription cis-regulatory region binding"/>
    <property type="evidence" value="ECO:0007669"/>
    <property type="project" value="TreeGrafter"/>
</dbReference>
<keyword evidence="2 4" id="KW-0238">DNA-binding</keyword>
<dbReference type="GO" id="GO:0003700">
    <property type="term" value="F:DNA-binding transcription factor activity"/>
    <property type="evidence" value="ECO:0007669"/>
    <property type="project" value="TreeGrafter"/>
</dbReference>
<feature type="DNA-binding region" description="H-T-H motif" evidence="4">
    <location>
        <begin position="37"/>
        <end position="56"/>
    </location>
</feature>
<name>A0A2T0SZG7_9PSEU</name>
<dbReference type="Pfam" id="PF00440">
    <property type="entry name" value="TetR_N"/>
    <property type="match status" value="1"/>
</dbReference>
<evidence type="ECO:0000259" key="5">
    <source>
        <dbReference type="PROSITE" id="PS50977"/>
    </source>
</evidence>
<dbReference type="InterPro" id="IPR011075">
    <property type="entry name" value="TetR_C"/>
</dbReference>
<dbReference type="OrthoDB" id="9796019at2"/>
<dbReference type="Gene3D" id="1.10.10.60">
    <property type="entry name" value="Homeodomain-like"/>
    <property type="match status" value="1"/>
</dbReference>
<reference evidence="6 7" key="1">
    <citation type="submission" date="2018-03" db="EMBL/GenBank/DDBJ databases">
        <title>Genomic Encyclopedia of Archaeal and Bacterial Type Strains, Phase II (KMG-II): from individual species to whole genera.</title>
        <authorList>
            <person name="Goeker M."/>
        </authorList>
    </citation>
    <scope>NUCLEOTIDE SEQUENCE [LARGE SCALE GENOMIC DNA]</scope>
    <source>
        <strain evidence="6 7">DSM 44720</strain>
    </source>
</reference>
<dbReference type="InterPro" id="IPR050109">
    <property type="entry name" value="HTH-type_TetR-like_transc_reg"/>
</dbReference>
<dbReference type="SUPFAM" id="SSF48498">
    <property type="entry name" value="Tetracyclin repressor-like, C-terminal domain"/>
    <property type="match status" value="1"/>
</dbReference>
<dbReference type="SUPFAM" id="SSF46689">
    <property type="entry name" value="Homeodomain-like"/>
    <property type="match status" value="1"/>
</dbReference>
<dbReference type="InterPro" id="IPR036271">
    <property type="entry name" value="Tet_transcr_reg_TetR-rel_C_sf"/>
</dbReference>
<dbReference type="PROSITE" id="PS50977">
    <property type="entry name" value="HTH_TETR_2"/>
    <property type="match status" value="1"/>
</dbReference>
<comment type="caution">
    <text evidence="6">The sequence shown here is derived from an EMBL/GenBank/DDBJ whole genome shotgun (WGS) entry which is preliminary data.</text>
</comment>
<evidence type="ECO:0000256" key="2">
    <source>
        <dbReference type="ARBA" id="ARBA00023125"/>
    </source>
</evidence>
<dbReference type="Pfam" id="PF16859">
    <property type="entry name" value="TetR_C_11"/>
    <property type="match status" value="1"/>
</dbReference>
<feature type="domain" description="HTH tetR-type" evidence="5">
    <location>
        <begin position="14"/>
        <end position="74"/>
    </location>
</feature>
<organism evidence="6 7">
    <name type="scientific">Umezawaea tangerina</name>
    <dbReference type="NCBI Taxonomy" id="84725"/>
    <lineage>
        <taxon>Bacteria</taxon>
        <taxon>Bacillati</taxon>
        <taxon>Actinomycetota</taxon>
        <taxon>Actinomycetes</taxon>
        <taxon>Pseudonocardiales</taxon>
        <taxon>Pseudonocardiaceae</taxon>
        <taxon>Umezawaea</taxon>
    </lineage>
</organism>
<dbReference type="Gene3D" id="1.10.357.10">
    <property type="entry name" value="Tetracycline Repressor, domain 2"/>
    <property type="match status" value="1"/>
</dbReference>
<protein>
    <submittedName>
        <fullName evidence="6">TetR family transcriptional regulator</fullName>
    </submittedName>
</protein>
<sequence length="196" mass="21208">MGSDNARIGRPRSEQARQSILHAADDLLVDVGYAAMTMKGIAERAGVGRQTLYRWWTTKAEILLEATIDDLLEELTTPAEPDPVEDLSTYLRALGRFLLDDPAGLAYRALVGEAQHDPAVRDLVRTADPLGTSARAVLDRVRRTAPAMPDPALCTAHLVGPVVYQVLTAQTALPDTELRAHVTDLVARWSTATGSA</sequence>
<dbReference type="Proteomes" id="UP000239494">
    <property type="component" value="Unassembled WGS sequence"/>
</dbReference>
<evidence type="ECO:0000313" key="6">
    <source>
        <dbReference type="EMBL" id="PRY38794.1"/>
    </source>
</evidence>
<dbReference type="EMBL" id="PVTF01000008">
    <property type="protein sequence ID" value="PRY38794.1"/>
    <property type="molecule type" value="Genomic_DNA"/>
</dbReference>
<keyword evidence="1" id="KW-0805">Transcription regulation</keyword>
<evidence type="ECO:0000313" key="7">
    <source>
        <dbReference type="Proteomes" id="UP000239494"/>
    </source>
</evidence>
<proteinExistence type="predicted"/>
<accession>A0A2T0SZG7</accession>
<dbReference type="PRINTS" id="PR00455">
    <property type="entry name" value="HTHTETR"/>
</dbReference>
<evidence type="ECO:0000256" key="4">
    <source>
        <dbReference type="PROSITE-ProRule" id="PRU00335"/>
    </source>
</evidence>
<dbReference type="InterPro" id="IPR009057">
    <property type="entry name" value="Homeodomain-like_sf"/>
</dbReference>
<keyword evidence="3" id="KW-0804">Transcription</keyword>
<gene>
    <name evidence="6" type="ORF">CLV43_108194</name>
</gene>
<dbReference type="RefSeq" id="WP_106190110.1">
    <property type="nucleotide sequence ID" value="NZ_PVTF01000008.1"/>
</dbReference>
<dbReference type="PANTHER" id="PTHR30055:SF148">
    <property type="entry name" value="TETR-FAMILY TRANSCRIPTIONAL REGULATOR"/>
    <property type="match status" value="1"/>
</dbReference>
<dbReference type="PANTHER" id="PTHR30055">
    <property type="entry name" value="HTH-TYPE TRANSCRIPTIONAL REGULATOR RUTR"/>
    <property type="match status" value="1"/>
</dbReference>
<dbReference type="InterPro" id="IPR001647">
    <property type="entry name" value="HTH_TetR"/>
</dbReference>
<keyword evidence="7" id="KW-1185">Reference proteome</keyword>
<dbReference type="AlphaFoldDB" id="A0A2T0SZG7"/>